<feature type="coiled-coil region" evidence="10">
    <location>
        <begin position="151"/>
        <end position="178"/>
    </location>
</feature>
<dbReference type="InterPro" id="IPR006144">
    <property type="entry name" value="Secretion_HlyD_CS"/>
</dbReference>
<keyword evidence="4 9" id="KW-1003">Cell membrane</keyword>
<dbReference type="AlphaFoldDB" id="A0A4D8QB82"/>
<accession>A0A4D8QB82</accession>
<dbReference type="PANTHER" id="PTHR30386">
    <property type="entry name" value="MEMBRANE FUSION SUBUNIT OF EMRAB-TOLC MULTIDRUG EFFLUX PUMP"/>
    <property type="match status" value="1"/>
</dbReference>
<reference evidence="13 15" key="1">
    <citation type="submission" date="2018-09" db="EMBL/GenBank/DDBJ databases">
        <title>Whole genome based analysis of evolution and adaptive divergence in Indian and Brazilian strains of Azospirillum brasilense.</title>
        <authorList>
            <person name="Singh C."/>
            <person name="Tripathi A.K."/>
        </authorList>
    </citation>
    <scope>NUCLEOTIDE SEQUENCE [LARGE SCALE GENOMIC DNA]</scope>
    <source>
        <strain evidence="13 15">MTCC4036</strain>
        <plasmid evidence="13 15">p1</plasmid>
        <plasmid evidence="14 15">p6</plasmid>
    </source>
</reference>
<gene>
    <name evidence="13" type="ORF">D3867_15160</name>
    <name evidence="14" type="ORF">D3867_35910</name>
</gene>
<geneLocation type="plasmid" evidence="13">
    <name>p1</name>
</geneLocation>
<dbReference type="GO" id="GO:0005886">
    <property type="term" value="C:plasma membrane"/>
    <property type="evidence" value="ECO:0007669"/>
    <property type="project" value="UniProtKB-SubCell"/>
</dbReference>
<evidence type="ECO:0000256" key="5">
    <source>
        <dbReference type="ARBA" id="ARBA00022519"/>
    </source>
</evidence>
<dbReference type="InterPro" id="IPR058982">
    <property type="entry name" value="Beta-barrel_AprE"/>
</dbReference>
<feature type="domain" description="AprE-like beta-barrel" evidence="12">
    <location>
        <begin position="329"/>
        <end position="418"/>
    </location>
</feature>
<keyword evidence="6 9" id="KW-0812">Transmembrane</keyword>
<dbReference type="Proteomes" id="UP000298596">
    <property type="component" value="Plasmid p1"/>
</dbReference>
<keyword evidence="5 9" id="KW-0997">Cell inner membrane</keyword>
<feature type="transmembrane region" description="Helical" evidence="9">
    <location>
        <begin position="28"/>
        <end position="50"/>
    </location>
</feature>
<evidence type="ECO:0000313" key="15">
    <source>
        <dbReference type="Proteomes" id="UP000298596"/>
    </source>
</evidence>
<dbReference type="PROSITE" id="PS00543">
    <property type="entry name" value="HLYD_FAMILY"/>
    <property type="match status" value="1"/>
</dbReference>
<geneLocation type="plasmid" evidence="14 15">
    <name>p6</name>
</geneLocation>
<evidence type="ECO:0000313" key="13">
    <source>
        <dbReference type="EMBL" id="QCO03412.1"/>
    </source>
</evidence>
<dbReference type="Pfam" id="PF26002">
    <property type="entry name" value="Beta-barrel_AprE"/>
    <property type="match status" value="1"/>
</dbReference>
<keyword evidence="10" id="KW-0175">Coiled coil</keyword>
<evidence type="ECO:0000256" key="10">
    <source>
        <dbReference type="SAM" id="Coils"/>
    </source>
</evidence>
<evidence type="ECO:0000256" key="8">
    <source>
        <dbReference type="ARBA" id="ARBA00023136"/>
    </source>
</evidence>
<dbReference type="Gene3D" id="2.40.30.170">
    <property type="match status" value="1"/>
</dbReference>
<keyword evidence="13" id="KW-0614">Plasmid</keyword>
<dbReference type="EMBL" id="CP032336">
    <property type="protein sequence ID" value="QCO07282.1"/>
    <property type="molecule type" value="Genomic_DNA"/>
</dbReference>
<dbReference type="InterPro" id="IPR010129">
    <property type="entry name" value="T1SS_HlyD"/>
</dbReference>
<dbReference type="PANTHER" id="PTHR30386:SF27">
    <property type="entry name" value="MEMBRANE FUSION PROTEIN (MFP) FAMILY PROTEIN"/>
    <property type="match status" value="1"/>
</dbReference>
<evidence type="ECO:0000256" key="9">
    <source>
        <dbReference type="RuleBase" id="RU365093"/>
    </source>
</evidence>
<evidence type="ECO:0000259" key="12">
    <source>
        <dbReference type="Pfam" id="PF26002"/>
    </source>
</evidence>
<dbReference type="NCBIfam" id="TIGR01843">
    <property type="entry name" value="type_I_hlyD"/>
    <property type="match status" value="1"/>
</dbReference>
<keyword evidence="7 9" id="KW-1133">Transmembrane helix</keyword>
<dbReference type="EMBL" id="CP032331">
    <property type="protein sequence ID" value="QCO03412.1"/>
    <property type="molecule type" value="Genomic_DNA"/>
</dbReference>
<evidence type="ECO:0000256" key="3">
    <source>
        <dbReference type="ARBA" id="ARBA00022448"/>
    </source>
</evidence>
<evidence type="ECO:0000256" key="1">
    <source>
        <dbReference type="ARBA" id="ARBA00004377"/>
    </source>
</evidence>
<dbReference type="Pfam" id="PF25994">
    <property type="entry name" value="HH_AprE"/>
    <property type="match status" value="1"/>
</dbReference>
<name>A0A4D8QB82_AZOBR</name>
<dbReference type="GO" id="GO:0009306">
    <property type="term" value="P:protein secretion"/>
    <property type="evidence" value="ECO:0007669"/>
    <property type="project" value="InterPro"/>
</dbReference>
<keyword evidence="3 9" id="KW-0813">Transport</keyword>
<evidence type="ECO:0000259" key="11">
    <source>
        <dbReference type="Pfam" id="PF25994"/>
    </source>
</evidence>
<feature type="domain" description="AprE-like long alpha-helical hairpin" evidence="11">
    <location>
        <begin position="106"/>
        <end position="286"/>
    </location>
</feature>
<protein>
    <recommendedName>
        <fullName evidence="9">Membrane fusion protein (MFP) family protein</fullName>
    </recommendedName>
</protein>
<dbReference type="InterPro" id="IPR050739">
    <property type="entry name" value="MFP"/>
</dbReference>
<dbReference type="PRINTS" id="PR01490">
    <property type="entry name" value="RTXTOXIND"/>
</dbReference>
<evidence type="ECO:0000256" key="6">
    <source>
        <dbReference type="ARBA" id="ARBA00022692"/>
    </source>
</evidence>
<proteinExistence type="inferred from homology"/>
<keyword evidence="8 9" id="KW-0472">Membrane</keyword>
<dbReference type="InterPro" id="IPR058781">
    <property type="entry name" value="HH_AprE-like"/>
</dbReference>
<organism evidence="13 15">
    <name type="scientific">Azospirillum brasilense</name>
    <dbReference type="NCBI Taxonomy" id="192"/>
    <lineage>
        <taxon>Bacteria</taxon>
        <taxon>Pseudomonadati</taxon>
        <taxon>Pseudomonadota</taxon>
        <taxon>Alphaproteobacteria</taxon>
        <taxon>Rhodospirillales</taxon>
        <taxon>Azospirillaceae</taxon>
        <taxon>Azospirillum</taxon>
    </lineage>
</organism>
<evidence type="ECO:0000256" key="2">
    <source>
        <dbReference type="ARBA" id="ARBA00009477"/>
    </source>
</evidence>
<sequence length="441" mass="48084">MTAVPTNHSLHDLLPPPIQEVTEEPPPWLLWILPWLLIMVTAAGLVWGVVGELDIVVPAQGTLVPSGRVKVIQPPEQRVVRRILVSEGQRVAAGDMLLEFDTTDALADRDRIAKELVAAQLRAARLRAALAGTESFTVPEGAEPARAADERRLFEAERARLDGEATALRQERDRAQAMREATAATIAKLEAVLPLIRTREEAKRALVERQHATTSDYLTLRQELVTAEADLRIQRANLREADLAAAAAAERIDQARRSAARDQAAELVEAETRAASLAEELAKAEQRLAALTLRAPEDGTVHELALHTVGGVAQSAQPLMKLVPVDAVLEIEAKVLNRDVGFVEPGQQVQVKLDAFAFTKYGAVPGRVQAVSSDAVADERLGPVYKIRVALDRQEITVNGRDVPLGPGLSATVDVRTGSRRVIDYLLMPVFKATQEAMRER</sequence>
<comment type="subcellular location">
    <subcellularLocation>
        <location evidence="1 9">Cell inner membrane</location>
        <topology evidence="1 9">Single-pass membrane protein</topology>
    </subcellularLocation>
</comment>
<evidence type="ECO:0000256" key="7">
    <source>
        <dbReference type="ARBA" id="ARBA00022989"/>
    </source>
</evidence>
<dbReference type="Proteomes" id="UP000298596">
    <property type="component" value="Plasmid p6"/>
</dbReference>
<evidence type="ECO:0000256" key="4">
    <source>
        <dbReference type="ARBA" id="ARBA00022475"/>
    </source>
</evidence>
<evidence type="ECO:0000313" key="14">
    <source>
        <dbReference type="EMBL" id="QCO07282.1"/>
    </source>
</evidence>
<feature type="coiled-coil region" evidence="10">
    <location>
        <begin position="238"/>
        <end position="294"/>
    </location>
</feature>
<comment type="similarity">
    <text evidence="2 9">Belongs to the membrane fusion protein (MFP) (TC 8.A.1) family.</text>
</comment>